<dbReference type="SUPFAM" id="SSF46626">
    <property type="entry name" value="Cytochrome c"/>
    <property type="match status" value="1"/>
</dbReference>
<feature type="chain" id="PRO_5004302289" evidence="9">
    <location>
        <begin position="44"/>
        <end position="635"/>
    </location>
</feature>
<dbReference type="PATRIC" id="fig|224911.5.peg.5600"/>
<keyword evidence="4 8" id="KW-0479">Metal-binding</keyword>
<dbReference type="SUPFAM" id="SSF50998">
    <property type="entry name" value="Quinoprotein alcohol dehydrogenase-like"/>
    <property type="match status" value="1"/>
</dbReference>
<keyword evidence="12" id="KW-1185">Reference proteome</keyword>
<dbReference type="Proteomes" id="UP000002526">
    <property type="component" value="Chromosome"/>
</dbReference>
<dbReference type="InterPro" id="IPR009056">
    <property type="entry name" value="Cyt_c-like_dom"/>
</dbReference>
<dbReference type="GO" id="GO:0009055">
    <property type="term" value="F:electron transfer activity"/>
    <property type="evidence" value="ECO:0007669"/>
    <property type="project" value="InterPro"/>
</dbReference>
<dbReference type="GO" id="GO:0016491">
    <property type="term" value="F:oxidoreductase activity"/>
    <property type="evidence" value="ECO:0007669"/>
    <property type="project" value="UniProtKB-KW"/>
</dbReference>
<dbReference type="PANTHER" id="PTHR32303">
    <property type="entry name" value="QUINOPROTEIN ALCOHOL DEHYDROGENASE (CYTOCHROME C)"/>
    <property type="match status" value="1"/>
</dbReference>
<accession>Q89IY0</accession>
<comment type="similarity">
    <text evidence="2">Belongs to the bacterial PQQ dehydrogenase family.</text>
</comment>
<evidence type="ECO:0000256" key="9">
    <source>
        <dbReference type="SAM" id="SignalP"/>
    </source>
</evidence>
<organism evidence="11 12">
    <name type="scientific">Bradyrhizobium diazoefficiens (strain JCM 10833 / BCRC 13528 / IAM 13628 / NBRC 14792 / USDA 110)</name>
    <dbReference type="NCBI Taxonomy" id="224911"/>
    <lineage>
        <taxon>Bacteria</taxon>
        <taxon>Pseudomonadati</taxon>
        <taxon>Pseudomonadota</taxon>
        <taxon>Alphaproteobacteria</taxon>
        <taxon>Hyphomicrobiales</taxon>
        <taxon>Nitrobacteraceae</taxon>
        <taxon>Bradyrhizobium</taxon>
    </lineage>
</organism>
<dbReference type="Pfam" id="PF13442">
    <property type="entry name" value="Cytochrome_CBB3"/>
    <property type="match status" value="1"/>
</dbReference>
<keyword evidence="5 9" id="KW-0732">Signal</keyword>
<feature type="signal peptide" evidence="9">
    <location>
        <begin position="1"/>
        <end position="43"/>
    </location>
</feature>
<dbReference type="OrthoDB" id="9794322at2"/>
<dbReference type="PhylomeDB" id="Q89IY0"/>
<dbReference type="SMART" id="SM00564">
    <property type="entry name" value="PQQ"/>
    <property type="match status" value="7"/>
</dbReference>
<dbReference type="HOGENOM" id="CLU_020613_0_0_5"/>
<dbReference type="InterPro" id="IPR002372">
    <property type="entry name" value="PQQ_rpt_dom"/>
</dbReference>
<evidence type="ECO:0000256" key="4">
    <source>
        <dbReference type="ARBA" id="ARBA00022723"/>
    </source>
</evidence>
<evidence type="ECO:0000256" key="3">
    <source>
        <dbReference type="ARBA" id="ARBA00022617"/>
    </source>
</evidence>
<proteinExistence type="inferred from homology"/>
<dbReference type="GO" id="GO:0020037">
    <property type="term" value="F:heme binding"/>
    <property type="evidence" value="ECO:0007669"/>
    <property type="project" value="InterPro"/>
</dbReference>
<dbReference type="STRING" id="224911.AAV28_24975"/>
<sequence>MPSRYTLGCMKPSRVAVTIPEHAMRPSVAIAAMLIWCCAPALAQQEGAALYASHCAQCHDGGDAQSRVPGRSAMQGMSFDHVLGTLTTGSMAAMAKERSDEERRAIASFVTGKTATGGVAADAEGRCTQQVRGFPEPLDGPRWNGWGVDAGNSRFQPADMAGLTAEEVPRLRLKWAYAFPGASVSFAPPTIMGGLLFIGGTDRKVHALDARSGCTLWTFATDAAVRAAISFAPLPGTDQFVIFFGDLRANAYAVNALTGALIWKTKVEEHPAARITGAPTLHSGVLYVPVSSLEEAAGSQASYECCTFRGSVVALEAVTGKPVWQAYTIPEVPHPTGKNTKGTQLFGPSGAAVWSAPTVDPKRNAVYVATSNSYSNPPAATADAILAFELATGKLLWKQQATPKDAFIVACYGADRTNCPDEHGPDHDFGQSPILVTLRDGRRVLAIAQKSGVVHALDPDDGGKILWQTRIGKGGALGGSEWGSAADQDRIYVANSDVRFLHDGTRRLDSTQGGGLFGLDLASGKIAMEVPPVACGDRLQCSPALSAAVSLIPGVVFSGGVSGFLRAYATADGKLLWEFDTARDYTAVNGVPAHGGAIDGPGPVIAGGMLYTNSGYGQWSGVAGNVLLAFEVGKE</sequence>
<dbReference type="EMBL" id="BA000040">
    <property type="protein sequence ID" value="BAC50769.1"/>
    <property type="molecule type" value="Genomic_DNA"/>
</dbReference>
<dbReference type="InterPro" id="IPR011047">
    <property type="entry name" value="Quinoprotein_ADH-like_sf"/>
</dbReference>
<evidence type="ECO:0000256" key="7">
    <source>
        <dbReference type="ARBA" id="ARBA00023004"/>
    </source>
</evidence>
<dbReference type="InParanoid" id="Q89IY0"/>
<dbReference type="eggNOG" id="COG1520">
    <property type="taxonomic scope" value="Bacteria"/>
</dbReference>
<name>Q89IY0_BRADU</name>
<keyword evidence="7 8" id="KW-0408">Iron</keyword>
<dbReference type="KEGG" id="bja:bll5504"/>
<evidence type="ECO:0000256" key="8">
    <source>
        <dbReference type="PROSITE-ProRule" id="PRU00433"/>
    </source>
</evidence>
<dbReference type="PROSITE" id="PS51007">
    <property type="entry name" value="CYTC"/>
    <property type="match status" value="1"/>
</dbReference>
<keyword evidence="6" id="KW-0560">Oxidoreductase</keyword>
<dbReference type="AlphaFoldDB" id="Q89IY0"/>
<dbReference type="InterPro" id="IPR036909">
    <property type="entry name" value="Cyt_c-like_dom_sf"/>
</dbReference>
<evidence type="ECO:0000256" key="5">
    <source>
        <dbReference type="ARBA" id="ARBA00022729"/>
    </source>
</evidence>
<reference evidence="12" key="1">
    <citation type="journal article" date="2002" name="DNA Res.">
        <title>Complete genomic sequence of nitrogen-fixing symbiotic bacterium Bradyrhizobium japonicum USDA110.</title>
        <authorList>
            <person name="Kaneko T."/>
            <person name="Nakamura Y."/>
            <person name="Sato S."/>
            <person name="Minamisawa K."/>
            <person name="Uchiumi T."/>
            <person name="Sasamoto S."/>
            <person name="Watanabe A."/>
            <person name="Idesawa K."/>
            <person name="Iriguchi M."/>
            <person name="Kawashima K."/>
            <person name="Kohara M."/>
            <person name="Matsumoto M."/>
            <person name="Shimpo S."/>
            <person name="Tsuruoka H."/>
            <person name="Wada T."/>
            <person name="Yamada M."/>
            <person name="Tabata S."/>
        </authorList>
    </citation>
    <scope>NUCLEOTIDE SEQUENCE [LARGE SCALE GENOMIC DNA]</scope>
    <source>
        <strain evidence="12">JCM 10833 / BCRC 13528 / IAM 13628 / NBRC 14792 / USDA 110</strain>
    </source>
</reference>
<dbReference type="Gene3D" id="2.140.10.10">
    <property type="entry name" value="Quinoprotein alcohol dehydrogenase-like superfamily"/>
    <property type="match status" value="1"/>
</dbReference>
<dbReference type="eggNOG" id="COG2010">
    <property type="taxonomic scope" value="Bacteria"/>
</dbReference>
<evidence type="ECO:0000313" key="12">
    <source>
        <dbReference type="Proteomes" id="UP000002526"/>
    </source>
</evidence>
<dbReference type="Gene3D" id="1.10.760.10">
    <property type="entry name" value="Cytochrome c-like domain"/>
    <property type="match status" value="1"/>
</dbReference>
<dbReference type="InterPro" id="IPR018391">
    <property type="entry name" value="PQQ_b-propeller_rpt"/>
</dbReference>
<evidence type="ECO:0000256" key="1">
    <source>
        <dbReference type="ARBA" id="ARBA00001931"/>
    </source>
</evidence>
<evidence type="ECO:0000256" key="2">
    <source>
        <dbReference type="ARBA" id="ARBA00008156"/>
    </source>
</evidence>
<evidence type="ECO:0000313" key="11">
    <source>
        <dbReference type="EMBL" id="BAC50769.1"/>
    </source>
</evidence>
<evidence type="ECO:0000256" key="6">
    <source>
        <dbReference type="ARBA" id="ARBA00023002"/>
    </source>
</evidence>
<evidence type="ECO:0000259" key="10">
    <source>
        <dbReference type="PROSITE" id="PS51007"/>
    </source>
</evidence>
<feature type="domain" description="Cytochrome c" evidence="10">
    <location>
        <begin position="42"/>
        <end position="114"/>
    </location>
</feature>
<dbReference type="PANTHER" id="PTHR32303:SF10">
    <property type="entry name" value="OUTER MEMBRANE PROTEIN ASSEMBLY FACTOR BAMB"/>
    <property type="match status" value="1"/>
</dbReference>
<comment type="cofactor">
    <cofactor evidence="1">
        <name>pyrroloquinoline quinone</name>
        <dbReference type="ChEBI" id="CHEBI:58442"/>
    </cofactor>
</comment>
<gene>
    <name evidence="11" type="ordered locus">bll5504</name>
</gene>
<protein>
    <submittedName>
        <fullName evidence="11">Bll5504 protein</fullName>
    </submittedName>
</protein>
<dbReference type="EnsemblBacteria" id="BAC50769">
    <property type="protein sequence ID" value="BAC50769"/>
    <property type="gene ID" value="BAC50769"/>
</dbReference>
<dbReference type="GO" id="GO:0046872">
    <property type="term" value="F:metal ion binding"/>
    <property type="evidence" value="ECO:0007669"/>
    <property type="project" value="UniProtKB-KW"/>
</dbReference>
<keyword evidence="3 8" id="KW-0349">Heme</keyword>
<dbReference type="Pfam" id="PF01011">
    <property type="entry name" value="PQQ"/>
    <property type="match status" value="1"/>
</dbReference>